<comment type="caution">
    <text evidence="2">The sequence shown here is derived from an EMBL/GenBank/DDBJ whole genome shotgun (WGS) entry which is preliminary data.</text>
</comment>
<organism evidence="2 4">
    <name type="scientific">Salegentibacter salarius</name>
    <dbReference type="NCBI Taxonomy" id="435906"/>
    <lineage>
        <taxon>Bacteria</taxon>
        <taxon>Pseudomonadati</taxon>
        <taxon>Bacteroidota</taxon>
        <taxon>Flavobacteriia</taxon>
        <taxon>Flavobacteriales</taxon>
        <taxon>Flavobacteriaceae</taxon>
        <taxon>Salegentibacter</taxon>
    </lineage>
</organism>
<sequence>MNKLLLSTILTVLSFTASVSQERSVKIDFESGTFYNNPKVPFDESLTIVGETGKDIELVKVNIFYEDKDYILDSYVWNRIESNTSETFNIVIPPVLKSNTKYDFEIITYKLLNRAQKNKLLSNLENRIRFLLMNNIYFDGKNVVVNKPKNVFNELEDLIHESLKYQESKSLIPIEAPSSLVLQELKKQSDFKFNRLFKQSNRDEKNELTNQLIAKKVDHLVALISSELAPFFNSELVQHHKQVNIKSVKTDKEVFTLPINFGMYAWSKTVDINNTSAENVDFTPGIGLTIPFNNKSRLATKSRVLDSFGFSAGVLLEPVVDAEGTEYVTPGIDLPLYTGLGFRFFKVARFNAGVLIIGEKGTQDFNNLSILPTAGLALELDLWLGIKK</sequence>
<name>A0A2N0TNM0_9FLAO</name>
<reference evidence="2 4" key="1">
    <citation type="submission" date="2015-10" db="EMBL/GenBank/DDBJ databases">
        <title>Draft genome sequence of Salegentibacter salinarum KCTC 12975.</title>
        <authorList>
            <person name="Lin W."/>
            <person name="Zheng Q."/>
        </authorList>
    </citation>
    <scope>NUCLEOTIDE SEQUENCE [LARGE SCALE GENOMIC DNA]</scope>
    <source>
        <strain evidence="2 4">KCTC 12974</strain>
    </source>
</reference>
<accession>A0A2N0TNM0</accession>
<dbReference type="Proteomes" id="UP000176009">
    <property type="component" value="Unassembled WGS sequence"/>
</dbReference>
<dbReference type="OrthoDB" id="833044at2"/>
<gene>
    <name evidence="2" type="ORF">APR40_05225</name>
    <name evidence="1" type="ORF">BHS39_05225</name>
</gene>
<evidence type="ECO:0000313" key="1">
    <source>
        <dbReference type="EMBL" id="OEY71533.1"/>
    </source>
</evidence>
<dbReference type="EMBL" id="MJBR01000049">
    <property type="protein sequence ID" value="OEY71533.1"/>
    <property type="molecule type" value="Genomic_DNA"/>
</dbReference>
<keyword evidence="3" id="KW-1185">Reference proteome</keyword>
<dbReference type="AlphaFoldDB" id="A0A2N0TNM0"/>
<dbReference type="RefSeq" id="WP_070055179.1">
    <property type="nucleotide sequence ID" value="NZ_FVZF01000005.1"/>
</dbReference>
<dbReference type="Proteomes" id="UP000232533">
    <property type="component" value="Unassembled WGS sequence"/>
</dbReference>
<evidence type="ECO:0000313" key="2">
    <source>
        <dbReference type="EMBL" id="PKD16322.1"/>
    </source>
</evidence>
<dbReference type="EMBL" id="LKTR01000054">
    <property type="protein sequence ID" value="PKD16322.1"/>
    <property type="molecule type" value="Genomic_DNA"/>
</dbReference>
<protein>
    <submittedName>
        <fullName evidence="2">Uncharacterized protein</fullName>
    </submittedName>
</protein>
<proteinExistence type="predicted"/>
<reference evidence="1 3" key="2">
    <citation type="submission" date="2016-09" db="EMBL/GenBank/DDBJ databases">
        <title>Genome Sequence of Salegentibacter salarius,Isolated from a Marine Solar Saltern of the Yellow Sea in South Korea.</title>
        <authorList>
            <person name="Zheng Q."/>
            <person name="Liu Y."/>
        </authorList>
    </citation>
    <scope>NUCLEOTIDE SEQUENCE [LARGE SCALE GENOMIC DNA]</scope>
    <source>
        <strain evidence="1 3">KCTC 12974</strain>
    </source>
</reference>
<evidence type="ECO:0000313" key="4">
    <source>
        <dbReference type="Proteomes" id="UP000232533"/>
    </source>
</evidence>
<evidence type="ECO:0000313" key="3">
    <source>
        <dbReference type="Proteomes" id="UP000176009"/>
    </source>
</evidence>